<evidence type="ECO:0000313" key="1">
    <source>
        <dbReference type="EMBL" id="WHS68108.1"/>
    </source>
</evidence>
<gene>
    <name evidence="1" type="ORF">QMY55_24675</name>
</gene>
<dbReference type="RefSeq" id="WP_034690291.1">
    <property type="nucleotide sequence ID" value="NZ_CP125949.1"/>
</dbReference>
<dbReference type="Proteomes" id="UP001240697">
    <property type="component" value="Plasmid pZM22-2"/>
</dbReference>
<organism evidence="1 2">
    <name type="scientific">Comamonas resistens</name>
    <dbReference type="NCBI Taxonomy" id="3046670"/>
    <lineage>
        <taxon>Bacteria</taxon>
        <taxon>Pseudomonadati</taxon>
        <taxon>Pseudomonadota</taxon>
        <taxon>Betaproteobacteria</taxon>
        <taxon>Burkholderiales</taxon>
        <taxon>Comamonadaceae</taxon>
        <taxon>Comamonas</taxon>
    </lineage>
</organism>
<name>A0ABY8SYR6_9BURK</name>
<geneLocation type="plasmid" evidence="1 2">
    <name>pZM22-2</name>
</geneLocation>
<sequence length="97" mass="10320">MMVASLQEMPAKLMKAFAERGSVGNVRVQQADKGLVIVFNAGGGMDECVLGQARGGVRYFQSFDGAASTLQSMGIVEFAANSRNWVPRTFKGVSASE</sequence>
<accession>A0ABY8SYR6</accession>
<evidence type="ECO:0000313" key="2">
    <source>
        <dbReference type="Proteomes" id="UP001240697"/>
    </source>
</evidence>
<keyword evidence="1" id="KW-0614">Plasmid</keyword>
<dbReference type="EMBL" id="CP125949">
    <property type="protein sequence ID" value="WHS68108.1"/>
    <property type="molecule type" value="Genomic_DNA"/>
</dbReference>
<reference evidence="1 2" key="1">
    <citation type="submission" date="2023-05" db="EMBL/GenBank/DDBJ databases">
        <authorList>
            <person name="Yin Y."/>
            <person name="Lu Z."/>
        </authorList>
    </citation>
    <scope>NUCLEOTIDE SEQUENCE [LARGE SCALE GENOMIC DNA]</scope>
    <source>
        <strain evidence="1 2">ZM22</strain>
        <plasmid evidence="1 2">pZM22-2</plasmid>
    </source>
</reference>
<protein>
    <submittedName>
        <fullName evidence="1">Partition protein C</fullName>
    </submittedName>
</protein>
<proteinExistence type="predicted"/>
<keyword evidence="2" id="KW-1185">Reference proteome</keyword>